<accession>A0ABR3Y0A1</accession>
<dbReference type="SUPFAM" id="SSF56176">
    <property type="entry name" value="FAD-binding/transporter-associated domain-like"/>
    <property type="match status" value="1"/>
</dbReference>
<dbReference type="Gene3D" id="3.30.465.10">
    <property type="match status" value="1"/>
</dbReference>
<dbReference type="Pfam" id="PF01565">
    <property type="entry name" value="FAD_binding_4"/>
    <property type="match status" value="1"/>
</dbReference>
<keyword evidence="3" id="KW-0285">Flavoprotein</keyword>
<dbReference type="PANTHER" id="PTHR42973">
    <property type="entry name" value="BINDING OXIDOREDUCTASE, PUTATIVE (AFU_ORTHOLOGUE AFUA_1G17690)-RELATED"/>
    <property type="match status" value="1"/>
</dbReference>
<keyword evidence="5" id="KW-0560">Oxidoreductase</keyword>
<name>A0ABR3Y0A1_9PEZI</name>
<comment type="similarity">
    <text evidence="2">Belongs to the oxygen-dependent FAD-linked oxidoreductase family.</text>
</comment>
<comment type="cofactor">
    <cofactor evidence="1">
        <name>FAD</name>
        <dbReference type="ChEBI" id="CHEBI:57692"/>
    </cofactor>
</comment>
<dbReference type="InterPro" id="IPR006094">
    <property type="entry name" value="Oxid_FAD_bind_N"/>
</dbReference>
<evidence type="ECO:0000313" key="8">
    <source>
        <dbReference type="Proteomes" id="UP001583177"/>
    </source>
</evidence>
<reference evidence="7 8" key="1">
    <citation type="journal article" date="2024" name="IMA Fungus">
        <title>IMA Genome - F19 : A genome assembly and annotation guide to empower mycologists, including annotated draft genome sequences of Ceratocystis pirilliformis, Diaporthe australafricana, Fusarium ophioides, Paecilomyces lecythidis, and Sporothrix stenoceras.</title>
        <authorList>
            <person name="Aylward J."/>
            <person name="Wilson A.M."/>
            <person name="Visagie C.M."/>
            <person name="Spraker J."/>
            <person name="Barnes I."/>
            <person name="Buitendag C."/>
            <person name="Ceriani C."/>
            <person name="Del Mar Angel L."/>
            <person name="du Plessis D."/>
            <person name="Fuchs T."/>
            <person name="Gasser K."/>
            <person name="Kramer D."/>
            <person name="Li W."/>
            <person name="Munsamy K."/>
            <person name="Piso A."/>
            <person name="Price J.L."/>
            <person name="Sonnekus B."/>
            <person name="Thomas C."/>
            <person name="van der Nest A."/>
            <person name="van Dijk A."/>
            <person name="van Heerden A."/>
            <person name="van Vuuren N."/>
            <person name="Yilmaz N."/>
            <person name="Duong T.A."/>
            <person name="van der Merwe N.A."/>
            <person name="Wingfield M.J."/>
            <person name="Wingfield B.D."/>
        </authorList>
    </citation>
    <scope>NUCLEOTIDE SEQUENCE [LARGE SCALE GENOMIC DNA]</scope>
    <source>
        <strain evidence="7 8">CMW 18300</strain>
    </source>
</reference>
<dbReference type="InterPro" id="IPR016169">
    <property type="entry name" value="FAD-bd_PCMH_sub2"/>
</dbReference>
<dbReference type="PROSITE" id="PS51387">
    <property type="entry name" value="FAD_PCMH"/>
    <property type="match status" value="1"/>
</dbReference>
<dbReference type="InterPro" id="IPR016166">
    <property type="entry name" value="FAD-bd_PCMH"/>
</dbReference>
<evidence type="ECO:0000256" key="2">
    <source>
        <dbReference type="ARBA" id="ARBA00005466"/>
    </source>
</evidence>
<evidence type="ECO:0000256" key="3">
    <source>
        <dbReference type="ARBA" id="ARBA00022630"/>
    </source>
</evidence>
<comment type="caution">
    <text evidence="7">The sequence shown here is derived from an EMBL/GenBank/DDBJ whole genome shotgun (WGS) entry which is preliminary data.</text>
</comment>
<sequence length="496" mass="53938">MNTTNEHNNETLENAHHHLSPTASVACKITFAIKYLEHLSVPFISARSSAWPTDASAYNLRVPATPALLVYAQTIEHVQNVVDCGVAAGLKVSARSGGHSYTSLGLGGENDHLVVDLTHMNSISVDTNTYIATVEAGARLGDVARKLFDNGGRAISHGSCPAVGLSGHILHGGYGWASHNYGLALDWMVGANVVLANGLHVHCSQTENSDLFWALRGAGSNFGIVTSYELNTFPAPAVSVPFTVSLDWQTENQKIDGVTALAAFAQNMPAGLNMRLNMHNSGDHSLDGVYYANETELPTILSTLMEKVGGRLSMKPGTWVQGLEHYAERNCLTPSTNEHGNFYATSLTLKDLRGEALTSFVHHWHNHALSLTQGGWFAQLDVHGGANSAVSAVPNSATAYAHRDKVFLVQFYHFSGDDKLYPSGGVDVLKSWVNATIATLQEGDYGMYVNYADSQLDRETAENMYWAGNLERLRLIKKKFDPTELFYYPQSIEPAK</sequence>
<evidence type="ECO:0000256" key="4">
    <source>
        <dbReference type="ARBA" id="ARBA00022827"/>
    </source>
</evidence>
<evidence type="ECO:0000256" key="5">
    <source>
        <dbReference type="ARBA" id="ARBA00023002"/>
    </source>
</evidence>
<feature type="domain" description="FAD-binding PCMH-type" evidence="6">
    <location>
        <begin position="62"/>
        <end position="235"/>
    </location>
</feature>
<dbReference type="InterPro" id="IPR036318">
    <property type="entry name" value="FAD-bd_PCMH-like_sf"/>
</dbReference>
<evidence type="ECO:0000313" key="7">
    <source>
        <dbReference type="EMBL" id="KAL1881179.1"/>
    </source>
</evidence>
<dbReference type="PANTHER" id="PTHR42973:SF39">
    <property type="entry name" value="FAD-BINDING PCMH-TYPE DOMAIN-CONTAINING PROTEIN"/>
    <property type="match status" value="1"/>
</dbReference>
<dbReference type="InterPro" id="IPR012951">
    <property type="entry name" value="BBE"/>
</dbReference>
<proteinExistence type="inferred from homology"/>
<evidence type="ECO:0000259" key="6">
    <source>
        <dbReference type="PROSITE" id="PS51387"/>
    </source>
</evidence>
<evidence type="ECO:0000256" key="1">
    <source>
        <dbReference type="ARBA" id="ARBA00001974"/>
    </source>
</evidence>
<dbReference type="Proteomes" id="UP001583177">
    <property type="component" value="Unassembled WGS sequence"/>
</dbReference>
<dbReference type="EMBL" id="JAWRVE010000006">
    <property type="protein sequence ID" value="KAL1881179.1"/>
    <property type="molecule type" value="Genomic_DNA"/>
</dbReference>
<gene>
    <name evidence="7" type="ORF">Daus18300_001030</name>
</gene>
<dbReference type="InterPro" id="IPR050416">
    <property type="entry name" value="FAD-linked_Oxidoreductase"/>
</dbReference>
<organism evidence="7 8">
    <name type="scientific">Diaporthe australafricana</name>
    <dbReference type="NCBI Taxonomy" id="127596"/>
    <lineage>
        <taxon>Eukaryota</taxon>
        <taxon>Fungi</taxon>
        <taxon>Dikarya</taxon>
        <taxon>Ascomycota</taxon>
        <taxon>Pezizomycotina</taxon>
        <taxon>Sordariomycetes</taxon>
        <taxon>Sordariomycetidae</taxon>
        <taxon>Diaporthales</taxon>
        <taxon>Diaporthaceae</taxon>
        <taxon>Diaporthe</taxon>
    </lineage>
</organism>
<keyword evidence="8" id="KW-1185">Reference proteome</keyword>
<keyword evidence="4" id="KW-0274">FAD</keyword>
<dbReference type="Gene3D" id="3.40.462.20">
    <property type="match status" value="1"/>
</dbReference>
<protein>
    <recommendedName>
        <fullName evidence="6">FAD-binding PCMH-type domain-containing protein</fullName>
    </recommendedName>
</protein>
<dbReference type="Pfam" id="PF08031">
    <property type="entry name" value="BBE"/>
    <property type="match status" value="1"/>
</dbReference>